<accession>A0A934VDR4</accession>
<keyword evidence="6 10" id="KW-0274">FAD</keyword>
<evidence type="ECO:0000256" key="2">
    <source>
        <dbReference type="ARBA" id="ARBA00016337"/>
    </source>
</evidence>
<evidence type="ECO:0000256" key="1">
    <source>
        <dbReference type="ARBA" id="ARBA00011955"/>
    </source>
</evidence>
<dbReference type="InterPro" id="IPR024932">
    <property type="entry name" value="ApbE"/>
</dbReference>
<dbReference type="Gene3D" id="3.10.520.10">
    <property type="entry name" value="ApbE-like domains"/>
    <property type="match status" value="1"/>
</dbReference>
<dbReference type="SUPFAM" id="SSF143631">
    <property type="entry name" value="ApbE-like"/>
    <property type="match status" value="1"/>
</dbReference>
<comment type="caution">
    <text evidence="13">The sequence shown here is derived from an EMBL/GenBank/DDBJ whole genome shotgun (WGS) entry which is preliminary data.</text>
</comment>
<evidence type="ECO:0000256" key="6">
    <source>
        <dbReference type="ARBA" id="ARBA00022827"/>
    </source>
</evidence>
<evidence type="ECO:0000256" key="11">
    <source>
        <dbReference type="PIRSR" id="PIRSR006268-2"/>
    </source>
</evidence>
<dbReference type="Pfam" id="PF02424">
    <property type="entry name" value="ApbE"/>
    <property type="match status" value="1"/>
</dbReference>
<dbReference type="PIRSF" id="PIRSF006268">
    <property type="entry name" value="ApbE"/>
    <property type="match status" value="1"/>
</dbReference>
<dbReference type="AlphaFoldDB" id="A0A934VDR4"/>
<keyword evidence="4 10" id="KW-0808">Transferase</keyword>
<evidence type="ECO:0000256" key="3">
    <source>
        <dbReference type="ARBA" id="ARBA00022630"/>
    </source>
</evidence>
<gene>
    <name evidence="13" type="ORF">JIN84_22490</name>
</gene>
<dbReference type="PANTHER" id="PTHR30040">
    <property type="entry name" value="THIAMINE BIOSYNTHESIS LIPOPROTEIN APBE"/>
    <property type="match status" value="1"/>
</dbReference>
<dbReference type="GO" id="GO:0046872">
    <property type="term" value="F:metal ion binding"/>
    <property type="evidence" value="ECO:0007669"/>
    <property type="project" value="UniProtKB-UniRule"/>
</dbReference>
<dbReference type="RefSeq" id="WP_200353352.1">
    <property type="nucleotide sequence ID" value="NZ_BAABHZ010000002.1"/>
</dbReference>
<feature type="signal peptide" evidence="12">
    <location>
        <begin position="1"/>
        <end position="27"/>
    </location>
</feature>
<evidence type="ECO:0000313" key="13">
    <source>
        <dbReference type="EMBL" id="MBK1818405.1"/>
    </source>
</evidence>
<feature type="binding site" evidence="11">
    <location>
        <position position="294"/>
    </location>
    <ligand>
        <name>Mg(2+)</name>
        <dbReference type="ChEBI" id="CHEBI:18420"/>
    </ligand>
</feature>
<keyword evidence="3 10" id="KW-0285">Flavoprotein</keyword>
<dbReference type="EMBL" id="JAENIK010000013">
    <property type="protein sequence ID" value="MBK1818405.1"/>
    <property type="molecule type" value="Genomic_DNA"/>
</dbReference>
<keyword evidence="12" id="KW-0732">Signal</keyword>
<comment type="similarity">
    <text evidence="10">Belongs to the ApbE family.</text>
</comment>
<keyword evidence="5 10" id="KW-0479">Metal-binding</keyword>
<comment type="cofactor">
    <cofactor evidence="11">
        <name>Mg(2+)</name>
        <dbReference type="ChEBI" id="CHEBI:18420"/>
    </cofactor>
    <cofactor evidence="11">
        <name>Mn(2+)</name>
        <dbReference type="ChEBI" id="CHEBI:29035"/>
    </cofactor>
    <text evidence="11">Magnesium. Can also use manganese.</text>
</comment>
<protein>
    <recommendedName>
        <fullName evidence="2 10">FAD:protein FMN transferase</fullName>
        <ecNumber evidence="1 10">2.7.1.180</ecNumber>
    </recommendedName>
    <alternativeName>
        <fullName evidence="8 10">Flavin transferase</fullName>
    </alternativeName>
</protein>
<comment type="catalytic activity">
    <reaction evidence="9 10">
        <text>L-threonyl-[protein] + FAD = FMN-L-threonyl-[protein] + AMP + H(+)</text>
        <dbReference type="Rhea" id="RHEA:36847"/>
        <dbReference type="Rhea" id="RHEA-COMP:11060"/>
        <dbReference type="Rhea" id="RHEA-COMP:11061"/>
        <dbReference type="ChEBI" id="CHEBI:15378"/>
        <dbReference type="ChEBI" id="CHEBI:30013"/>
        <dbReference type="ChEBI" id="CHEBI:57692"/>
        <dbReference type="ChEBI" id="CHEBI:74257"/>
        <dbReference type="ChEBI" id="CHEBI:456215"/>
        <dbReference type="EC" id="2.7.1.180"/>
    </reaction>
</comment>
<evidence type="ECO:0000313" key="14">
    <source>
        <dbReference type="Proteomes" id="UP000600139"/>
    </source>
</evidence>
<evidence type="ECO:0000256" key="8">
    <source>
        <dbReference type="ARBA" id="ARBA00031306"/>
    </source>
</evidence>
<name>A0A934VDR4_9BACT</name>
<dbReference type="InterPro" id="IPR003374">
    <property type="entry name" value="ApbE-like_sf"/>
</dbReference>
<evidence type="ECO:0000256" key="12">
    <source>
        <dbReference type="SAM" id="SignalP"/>
    </source>
</evidence>
<evidence type="ECO:0000256" key="5">
    <source>
        <dbReference type="ARBA" id="ARBA00022723"/>
    </source>
</evidence>
<dbReference type="GO" id="GO:0016740">
    <property type="term" value="F:transferase activity"/>
    <property type="evidence" value="ECO:0007669"/>
    <property type="project" value="UniProtKB-UniRule"/>
</dbReference>
<dbReference type="Proteomes" id="UP000600139">
    <property type="component" value="Unassembled WGS sequence"/>
</dbReference>
<organism evidence="13 14">
    <name type="scientific">Luteolibacter yonseiensis</name>
    <dbReference type="NCBI Taxonomy" id="1144680"/>
    <lineage>
        <taxon>Bacteria</taxon>
        <taxon>Pseudomonadati</taxon>
        <taxon>Verrucomicrobiota</taxon>
        <taxon>Verrucomicrobiia</taxon>
        <taxon>Verrucomicrobiales</taxon>
        <taxon>Verrucomicrobiaceae</taxon>
        <taxon>Luteolibacter</taxon>
    </lineage>
</organism>
<evidence type="ECO:0000256" key="9">
    <source>
        <dbReference type="ARBA" id="ARBA00048540"/>
    </source>
</evidence>
<dbReference type="PANTHER" id="PTHR30040:SF2">
    <property type="entry name" value="FAD:PROTEIN FMN TRANSFERASE"/>
    <property type="match status" value="1"/>
</dbReference>
<reference evidence="13" key="1">
    <citation type="submission" date="2021-01" db="EMBL/GenBank/DDBJ databases">
        <title>Modified the classification status of verrucomicrobia.</title>
        <authorList>
            <person name="Feng X."/>
        </authorList>
    </citation>
    <scope>NUCLEOTIDE SEQUENCE</scope>
    <source>
        <strain evidence="13">JCM 18052</strain>
    </source>
</reference>
<evidence type="ECO:0000256" key="10">
    <source>
        <dbReference type="PIRNR" id="PIRNR006268"/>
    </source>
</evidence>
<feature type="binding site" evidence="11">
    <location>
        <position position="290"/>
    </location>
    <ligand>
        <name>Mg(2+)</name>
        <dbReference type="ChEBI" id="CHEBI:18420"/>
    </ligand>
</feature>
<feature type="binding site" evidence="11">
    <location>
        <position position="180"/>
    </location>
    <ligand>
        <name>Mg(2+)</name>
        <dbReference type="ChEBI" id="CHEBI:18420"/>
    </ligand>
</feature>
<dbReference type="EC" id="2.7.1.180" evidence="1 10"/>
<feature type="chain" id="PRO_5039891427" description="FAD:protein FMN transferase" evidence="12">
    <location>
        <begin position="28"/>
        <end position="320"/>
    </location>
</feature>
<keyword evidence="14" id="KW-1185">Reference proteome</keyword>
<proteinExistence type="inferred from homology"/>
<evidence type="ECO:0000256" key="7">
    <source>
        <dbReference type="ARBA" id="ARBA00022842"/>
    </source>
</evidence>
<sequence>MNRPVPPCKLSAALIILAASLAPFLQAGSPFQKFTFERGIMATRFAITCYDDDAAQAKAAADAAFDAAERINQVASDYIADSELLNLSKHFPGEPVATSPLLFKLISEARGFAEKTDGRVDPTLGPFTRLWRESRRRKTLPDEATLTKAREAVGWKSLVLDPHLSTIALMKGGMRLDLGGIAKGQAADAMLAVMATHGISRCCITAGGDVRLGDAPPDDTGWKIQVHTREKETEKSLTLANCAVSTSGELHQFIEIDGTRYSHIIDPATGLGLTRTTAATVIAPDATTSDALATACCVAPPDIAKKMALAAGATDVILSE</sequence>
<evidence type="ECO:0000256" key="4">
    <source>
        <dbReference type="ARBA" id="ARBA00022679"/>
    </source>
</evidence>
<keyword evidence="7 10" id="KW-0460">Magnesium</keyword>